<dbReference type="GO" id="GO:0050567">
    <property type="term" value="F:glutaminyl-tRNA synthase (glutamine-hydrolyzing) activity"/>
    <property type="evidence" value="ECO:0007669"/>
    <property type="project" value="UniProtKB-UniRule"/>
</dbReference>
<keyword evidence="1" id="KW-0436">Ligase</keyword>
<dbReference type="GO" id="GO:0006450">
    <property type="term" value="P:regulation of translational fidelity"/>
    <property type="evidence" value="ECO:0007669"/>
    <property type="project" value="InterPro"/>
</dbReference>
<dbReference type="GO" id="GO:0006412">
    <property type="term" value="P:translation"/>
    <property type="evidence" value="ECO:0007669"/>
    <property type="project" value="UniProtKB-UniRule"/>
</dbReference>
<dbReference type="GO" id="GO:0070681">
    <property type="term" value="P:glutaminyl-tRNAGln biosynthesis via transamidation"/>
    <property type="evidence" value="ECO:0007669"/>
    <property type="project" value="TreeGrafter"/>
</dbReference>
<keyword evidence="3" id="KW-1185">Reference proteome</keyword>
<dbReference type="GO" id="GO:0016740">
    <property type="term" value="F:transferase activity"/>
    <property type="evidence" value="ECO:0007669"/>
    <property type="project" value="UniProtKB-KW"/>
</dbReference>
<dbReference type="Gene3D" id="1.10.20.60">
    <property type="entry name" value="Glu-tRNAGln amidotransferase C subunit, N-terminal domain"/>
    <property type="match status" value="1"/>
</dbReference>
<keyword evidence="2" id="KW-0808">Transferase</keyword>
<comment type="subunit">
    <text evidence="1">Heterotrimer of A, B and C subunits.</text>
</comment>
<dbReference type="PANTHER" id="PTHR15004">
    <property type="entry name" value="GLUTAMYL-TRNA(GLN) AMIDOTRANSFERASE SUBUNIT C, MITOCHONDRIAL"/>
    <property type="match status" value="1"/>
</dbReference>
<keyword evidence="1" id="KW-0648">Protein biosynthesis</keyword>
<dbReference type="AlphaFoldDB" id="A0A4V0ZB32"/>
<dbReference type="EMBL" id="CP036164">
    <property type="protein sequence ID" value="QBF46588.1"/>
    <property type="molecule type" value="Genomic_DNA"/>
</dbReference>
<dbReference type="RefSeq" id="WP_130629806.1">
    <property type="nucleotide sequence ID" value="NZ_CP036164.1"/>
</dbReference>
<accession>A0A4V0ZB32</accession>
<comment type="catalytic activity">
    <reaction evidence="1">
        <text>L-glutamyl-tRNA(Gln) + L-glutamine + ATP + H2O = L-glutaminyl-tRNA(Gln) + L-glutamate + ADP + phosphate + H(+)</text>
        <dbReference type="Rhea" id="RHEA:17521"/>
        <dbReference type="Rhea" id="RHEA-COMP:9681"/>
        <dbReference type="Rhea" id="RHEA-COMP:9684"/>
        <dbReference type="ChEBI" id="CHEBI:15377"/>
        <dbReference type="ChEBI" id="CHEBI:15378"/>
        <dbReference type="ChEBI" id="CHEBI:29985"/>
        <dbReference type="ChEBI" id="CHEBI:30616"/>
        <dbReference type="ChEBI" id="CHEBI:43474"/>
        <dbReference type="ChEBI" id="CHEBI:58359"/>
        <dbReference type="ChEBI" id="CHEBI:78520"/>
        <dbReference type="ChEBI" id="CHEBI:78521"/>
        <dbReference type="ChEBI" id="CHEBI:456216"/>
    </reaction>
</comment>
<name>A0A4V0ZB32_9MICO</name>
<dbReference type="OrthoDB" id="5295223at2"/>
<evidence type="ECO:0000313" key="3">
    <source>
        <dbReference type="Proteomes" id="UP000290408"/>
    </source>
</evidence>
<comment type="catalytic activity">
    <reaction evidence="1">
        <text>L-aspartyl-tRNA(Asn) + L-glutamine + ATP + H2O = L-asparaginyl-tRNA(Asn) + L-glutamate + ADP + phosphate + 2 H(+)</text>
        <dbReference type="Rhea" id="RHEA:14513"/>
        <dbReference type="Rhea" id="RHEA-COMP:9674"/>
        <dbReference type="Rhea" id="RHEA-COMP:9677"/>
        <dbReference type="ChEBI" id="CHEBI:15377"/>
        <dbReference type="ChEBI" id="CHEBI:15378"/>
        <dbReference type="ChEBI" id="CHEBI:29985"/>
        <dbReference type="ChEBI" id="CHEBI:30616"/>
        <dbReference type="ChEBI" id="CHEBI:43474"/>
        <dbReference type="ChEBI" id="CHEBI:58359"/>
        <dbReference type="ChEBI" id="CHEBI:78515"/>
        <dbReference type="ChEBI" id="CHEBI:78516"/>
        <dbReference type="ChEBI" id="CHEBI:456216"/>
    </reaction>
</comment>
<dbReference type="InterPro" id="IPR036113">
    <property type="entry name" value="Asp/Glu-ADT_sf_sub_c"/>
</dbReference>
<dbReference type="SUPFAM" id="SSF141000">
    <property type="entry name" value="Glu-tRNAGln amidotransferase C subunit"/>
    <property type="match status" value="1"/>
</dbReference>
<dbReference type="NCBIfam" id="TIGR00135">
    <property type="entry name" value="gatC"/>
    <property type="match status" value="1"/>
</dbReference>
<organism evidence="2 3">
    <name type="scientific">Janibacter limosus</name>
    <dbReference type="NCBI Taxonomy" id="53458"/>
    <lineage>
        <taxon>Bacteria</taxon>
        <taxon>Bacillati</taxon>
        <taxon>Actinomycetota</taxon>
        <taxon>Actinomycetes</taxon>
        <taxon>Micrococcales</taxon>
        <taxon>Intrasporangiaceae</taxon>
        <taxon>Janibacter</taxon>
    </lineage>
</organism>
<evidence type="ECO:0000313" key="2">
    <source>
        <dbReference type="EMBL" id="QBF46588.1"/>
    </source>
</evidence>
<comment type="similarity">
    <text evidence="1">Belongs to the GatC family.</text>
</comment>
<dbReference type="Pfam" id="PF02686">
    <property type="entry name" value="GatC"/>
    <property type="match status" value="1"/>
</dbReference>
<keyword evidence="1" id="KW-0547">Nucleotide-binding</keyword>
<keyword evidence="1" id="KW-0067">ATP-binding</keyword>
<dbReference type="GO" id="GO:0050566">
    <property type="term" value="F:asparaginyl-tRNA synthase (glutamine-hydrolyzing) activity"/>
    <property type="evidence" value="ECO:0007669"/>
    <property type="project" value="RHEA"/>
</dbReference>
<dbReference type="EC" id="6.3.5.-" evidence="1"/>
<comment type="function">
    <text evidence="1">Allows the formation of correctly charged Asn-tRNA(Asn) or Gln-tRNA(Gln) through the transamidation of misacylated Asp-tRNA(Asn) or Glu-tRNA(Gln) in organisms which lack either or both of asparaginyl-tRNA or glutaminyl-tRNA synthetases. The reaction takes place in the presence of glutamine and ATP through an activated phospho-Asp-tRNA(Asn) or phospho-Glu-tRNA(Gln).</text>
</comment>
<evidence type="ECO:0000256" key="1">
    <source>
        <dbReference type="HAMAP-Rule" id="MF_00122"/>
    </source>
</evidence>
<dbReference type="InterPro" id="IPR003837">
    <property type="entry name" value="GatC"/>
</dbReference>
<dbReference type="Proteomes" id="UP000290408">
    <property type="component" value="Chromosome"/>
</dbReference>
<dbReference type="KEGG" id="jli:EXU32_10170"/>
<sequence>MADLSRDDVAHLASLARIDLSDAELDTMVGELATIITSVAAVQQAPIEGVEPMSHPMPIVNVTRPDEVRPSLSPEAALAMAPASEIERFAVPRILTED</sequence>
<dbReference type="STRING" id="1216970.GCA_001570985_02408"/>
<reference evidence="2 3" key="1">
    <citation type="submission" date="2019-02" db="EMBL/GenBank/DDBJ databases">
        <title>Genomic data mining of an Antarctic deep-sea actinobacterium, Janibacterlimosus P3-3-X1.</title>
        <authorList>
            <person name="Liao L."/>
            <person name="Chen B."/>
        </authorList>
    </citation>
    <scope>NUCLEOTIDE SEQUENCE [LARGE SCALE GENOMIC DNA]</scope>
    <source>
        <strain evidence="2 3">P3-3-X1</strain>
    </source>
</reference>
<protein>
    <recommendedName>
        <fullName evidence="1">Aspartyl/glutamyl-tRNA(Asn/Gln) amidotransferase subunit C</fullName>
        <shortName evidence="1">Asp/Glu-ADT subunit C</shortName>
        <ecNumber evidence="1">6.3.5.-</ecNumber>
    </recommendedName>
</protein>
<dbReference type="GO" id="GO:0005524">
    <property type="term" value="F:ATP binding"/>
    <property type="evidence" value="ECO:0007669"/>
    <property type="project" value="UniProtKB-KW"/>
</dbReference>
<dbReference type="PANTHER" id="PTHR15004:SF0">
    <property type="entry name" value="GLUTAMYL-TRNA(GLN) AMIDOTRANSFERASE SUBUNIT C, MITOCHONDRIAL"/>
    <property type="match status" value="1"/>
</dbReference>
<proteinExistence type="inferred from homology"/>
<dbReference type="HAMAP" id="MF_00122">
    <property type="entry name" value="GatC"/>
    <property type="match status" value="1"/>
</dbReference>
<gene>
    <name evidence="1 2" type="primary">gatC</name>
    <name evidence="2" type="ORF">EXU32_10170</name>
</gene>